<dbReference type="Proteomes" id="UP000317648">
    <property type="component" value="Chromosome"/>
</dbReference>
<evidence type="ECO:0000256" key="6">
    <source>
        <dbReference type="ARBA" id="ARBA00023027"/>
    </source>
</evidence>
<evidence type="ECO:0000256" key="2">
    <source>
        <dbReference type="ARBA" id="ARBA00012637"/>
    </source>
</evidence>
<dbReference type="KEGG" id="lcre:Pla8534_59790"/>
<keyword evidence="11" id="KW-1185">Reference proteome</keyword>
<comment type="catalytic activity">
    <reaction evidence="7">
        <text>a quinone + NADH + H(+) = a quinol + NAD(+)</text>
        <dbReference type="Rhea" id="RHEA:46160"/>
        <dbReference type="ChEBI" id="CHEBI:15378"/>
        <dbReference type="ChEBI" id="CHEBI:24646"/>
        <dbReference type="ChEBI" id="CHEBI:57540"/>
        <dbReference type="ChEBI" id="CHEBI:57945"/>
        <dbReference type="ChEBI" id="CHEBI:132124"/>
        <dbReference type="EC" id="1.6.5.9"/>
    </reaction>
</comment>
<dbReference type="Gene3D" id="3.50.50.100">
    <property type="match status" value="1"/>
</dbReference>
<feature type="domain" description="FAD/NAD(P)-binding" evidence="9">
    <location>
        <begin position="5"/>
        <end position="329"/>
    </location>
</feature>
<evidence type="ECO:0000256" key="8">
    <source>
        <dbReference type="SAM" id="Phobius"/>
    </source>
</evidence>
<dbReference type="GO" id="GO:0050136">
    <property type="term" value="F:NADH dehydrogenase (quinone) (non-electrogenic) activity"/>
    <property type="evidence" value="ECO:0007669"/>
    <property type="project" value="UniProtKB-EC"/>
</dbReference>
<evidence type="ECO:0000313" key="11">
    <source>
        <dbReference type="Proteomes" id="UP000317648"/>
    </source>
</evidence>
<proteinExistence type="inferred from homology"/>
<evidence type="ECO:0000256" key="4">
    <source>
        <dbReference type="ARBA" id="ARBA00022827"/>
    </source>
</evidence>
<accession>A0A518E202</accession>
<dbReference type="EC" id="1.6.5.9" evidence="2"/>
<name>A0A518E202_9BACT</name>
<dbReference type="EMBL" id="CP036433">
    <property type="protein sequence ID" value="QDU98118.1"/>
    <property type="molecule type" value="Genomic_DNA"/>
</dbReference>
<keyword evidence="6" id="KW-0520">NAD</keyword>
<dbReference type="AlphaFoldDB" id="A0A518E202"/>
<dbReference type="Pfam" id="PF07992">
    <property type="entry name" value="Pyr_redox_2"/>
    <property type="match status" value="1"/>
</dbReference>
<gene>
    <name evidence="10" type="ORF">Pla8534_59790</name>
</gene>
<keyword evidence="4" id="KW-0274">FAD</keyword>
<evidence type="ECO:0000256" key="7">
    <source>
        <dbReference type="ARBA" id="ARBA00047599"/>
    </source>
</evidence>
<protein>
    <recommendedName>
        <fullName evidence="2">NADH:ubiquinone reductase (non-electrogenic)</fullName>
        <ecNumber evidence="2">1.6.5.9</ecNumber>
    </recommendedName>
</protein>
<dbReference type="InterPro" id="IPR036188">
    <property type="entry name" value="FAD/NAD-bd_sf"/>
</dbReference>
<dbReference type="RefSeq" id="WP_197442681.1">
    <property type="nucleotide sequence ID" value="NZ_CP036433.1"/>
</dbReference>
<sequence>MEQHRVVIIGGGFGGLAVAKGLRDPAIAGTLIDRRNFHLFQPLLYQVATGGLSPANISAPLRSVLRRQKNVQVLLAKVVGIDTAAGQVQLEQGVLPFDTLIVAAGMRHHYFGHDDWARLAPGLKTIEEATEIRRRVLSAFEQAERETDPAAVRRWLTFVVIGGGPTGVELSGAIAELSRHTLRGNFRSIDPASAHVVLIEGNDRVLPPFPPKLSQKAQQSLERLGVEVRCGVRVTSIEADRVHLSHNAGSDQIATPNVFWAAGVQASPLGAAVAAATGAKLDRSGRVQVQPDCSIAGHPHIFVIGDLAALNDEHGQPLPGLAPVATQQGQYLARLLQRRLHGKETPPFRYVDRGSMATIGRASAVAQTGKLHFSGFLAWLAWLFIHVYFLIDFQNRMLVLFQWGWNYFTRNRSARLITGVDGMPPLLPQPADVTACDFPIPTAEQTAGKASDK</sequence>
<organism evidence="10 11">
    <name type="scientific">Lignipirellula cremea</name>
    <dbReference type="NCBI Taxonomy" id="2528010"/>
    <lineage>
        <taxon>Bacteria</taxon>
        <taxon>Pseudomonadati</taxon>
        <taxon>Planctomycetota</taxon>
        <taxon>Planctomycetia</taxon>
        <taxon>Pirellulales</taxon>
        <taxon>Pirellulaceae</taxon>
        <taxon>Lignipirellula</taxon>
    </lineage>
</organism>
<evidence type="ECO:0000313" key="10">
    <source>
        <dbReference type="EMBL" id="QDU98118.1"/>
    </source>
</evidence>
<evidence type="ECO:0000259" key="9">
    <source>
        <dbReference type="Pfam" id="PF07992"/>
    </source>
</evidence>
<keyword evidence="5 10" id="KW-0560">Oxidoreductase</keyword>
<feature type="transmembrane region" description="Helical" evidence="8">
    <location>
        <begin position="371"/>
        <end position="391"/>
    </location>
</feature>
<keyword evidence="8" id="KW-0472">Membrane</keyword>
<keyword evidence="8" id="KW-0812">Transmembrane</keyword>
<comment type="similarity">
    <text evidence="1">Belongs to the NADH dehydrogenase family.</text>
</comment>
<dbReference type="InterPro" id="IPR023753">
    <property type="entry name" value="FAD/NAD-binding_dom"/>
</dbReference>
<evidence type="ECO:0000256" key="5">
    <source>
        <dbReference type="ARBA" id="ARBA00023002"/>
    </source>
</evidence>
<keyword evidence="8" id="KW-1133">Transmembrane helix</keyword>
<evidence type="ECO:0000256" key="1">
    <source>
        <dbReference type="ARBA" id="ARBA00005272"/>
    </source>
</evidence>
<evidence type="ECO:0000256" key="3">
    <source>
        <dbReference type="ARBA" id="ARBA00022630"/>
    </source>
</evidence>
<reference evidence="10 11" key="1">
    <citation type="submission" date="2019-02" db="EMBL/GenBank/DDBJ databases">
        <title>Deep-cultivation of Planctomycetes and their phenomic and genomic characterization uncovers novel biology.</title>
        <authorList>
            <person name="Wiegand S."/>
            <person name="Jogler M."/>
            <person name="Boedeker C."/>
            <person name="Pinto D."/>
            <person name="Vollmers J."/>
            <person name="Rivas-Marin E."/>
            <person name="Kohn T."/>
            <person name="Peeters S.H."/>
            <person name="Heuer A."/>
            <person name="Rast P."/>
            <person name="Oberbeckmann S."/>
            <person name="Bunk B."/>
            <person name="Jeske O."/>
            <person name="Meyerdierks A."/>
            <person name="Storesund J.E."/>
            <person name="Kallscheuer N."/>
            <person name="Luecker S."/>
            <person name="Lage O.M."/>
            <person name="Pohl T."/>
            <person name="Merkel B.J."/>
            <person name="Hornburger P."/>
            <person name="Mueller R.-W."/>
            <person name="Bruemmer F."/>
            <person name="Labrenz M."/>
            <person name="Spormann A.M."/>
            <person name="Op den Camp H."/>
            <person name="Overmann J."/>
            <person name="Amann R."/>
            <person name="Jetten M.S.M."/>
            <person name="Mascher T."/>
            <person name="Medema M.H."/>
            <person name="Devos D.P."/>
            <person name="Kaster A.-K."/>
            <person name="Ovreas L."/>
            <person name="Rohde M."/>
            <person name="Galperin M.Y."/>
            <person name="Jogler C."/>
        </authorList>
    </citation>
    <scope>NUCLEOTIDE SEQUENCE [LARGE SCALE GENOMIC DNA]</scope>
    <source>
        <strain evidence="10 11">Pla85_3_4</strain>
    </source>
</reference>
<dbReference type="SUPFAM" id="SSF51905">
    <property type="entry name" value="FAD/NAD(P)-binding domain"/>
    <property type="match status" value="1"/>
</dbReference>
<keyword evidence="3" id="KW-0285">Flavoprotein</keyword>
<dbReference type="PRINTS" id="PR00368">
    <property type="entry name" value="FADPNR"/>
</dbReference>
<dbReference type="PANTHER" id="PTHR43706:SF47">
    <property type="entry name" value="EXTERNAL NADH-UBIQUINONE OXIDOREDUCTASE 1, MITOCHONDRIAL-RELATED"/>
    <property type="match status" value="1"/>
</dbReference>
<dbReference type="InterPro" id="IPR045024">
    <property type="entry name" value="NDH-2"/>
</dbReference>
<dbReference type="PANTHER" id="PTHR43706">
    <property type="entry name" value="NADH DEHYDROGENASE"/>
    <property type="match status" value="1"/>
</dbReference>
<dbReference type="PRINTS" id="PR00411">
    <property type="entry name" value="PNDRDTASEI"/>
</dbReference>